<dbReference type="EMBL" id="KZ110600">
    <property type="protein sequence ID" value="OSX60227.1"/>
    <property type="molecule type" value="Genomic_DNA"/>
</dbReference>
<gene>
    <name evidence="2" type="ORF">POSPLADRAFT_1074993</name>
</gene>
<keyword evidence="3" id="KW-1185">Reference proteome</keyword>
<feature type="compositionally biased region" description="Low complexity" evidence="1">
    <location>
        <begin position="1314"/>
        <end position="1323"/>
    </location>
</feature>
<protein>
    <submittedName>
        <fullName evidence="2">Uncharacterized protein</fullName>
    </submittedName>
</protein>
<reference evidence="2 3" key="1">
    <citation type="submission" date="2017-04" db="EMBL/GenBank/DDBJ databases">
        <title>Genome Sequence of the Model Brown-Rot Fungus Postia placenta SB12.</title>
        <authorList>
            <consortium name="DOE Joint Genome Institute"/>
            <person name="Gaskell J."/>
            <person name="Kersten P."/>
            <person name="Larrondo L.F."/>
            <person name="Canessa P."/>
            <person name="Martinez D."/>
            <person name="Hibbett D."/>
            <person name="Schmoll M."/>
            <person name="Kubicek C.P."/>
            <person name="Martinez A.T."/>
            <person name="Yadav J."/>
            <person name="Master E."/>
            <person name="Magnuson J.K."/>
            <person name="James T."/>
            <person name="Yaver D."/>
            <person name="Berka R."/>
            <person name="Labutti K."/>
            <person name="Lipzen A."/>
            <person name="Aerts A."/>
            <person name="Barry K."/>
            <person name="Henrissat B."/>
            <person name="Blanchette R."/>
            <person name="Grigoriev I."/>
            <person name="Cullen D."/>
        </authorList>
    </citation>
    <scope>NUCLEOTIDE SEQUENCE [LARGE SCALE GENOMIC DNA]</scope>
    <source>
        <strain evidence="2 3">MAD-698-R-SB12</strain>
    </source>
</reference>
<feature type="region of interest" description="Disordered" evidence="1">
    <location>
        <begin position="500"/>
        <end position="535"/>
    </location>
</feature>
<feature type="compositionally biased region" description="Polar residues" evidence="1">
    <location>
        <begin position="1329"/>
        <end position="1346"/>
    </location>
</feature>
<feature type="compositionally biased region" description="Polar residues" evidence="1">
    <location>
        <begin position="1214"/>
        <end position="1245"/>
    </location>
</feature>
<evidence type="ECO:0000256" key="1">
    <source>
        <dbReference type="SAM" id="MobiDB-lite"/>
    </source>
</evidence>
<feature type="region of interest" description="Disordered" evidence="1">
    <location>
        <begin position="633"/>
        <end position="660"/>
    </location>
</feature>
<proteinExistence type="predicted"/>
<sequence length="1459" mass="161113">MSHLLANPMQRPYLFELPRPAHPLTPPDTDNEFATQPFPSAPVASTSHAADQDFTTSAEAATPFYRKPSSFAYVNSGFREQRERVPPRSLIKWLVVVIPPASFTREHGHLGHTLSTGSPNRLSQGILMPLFPTMGGQLAAIAREFSMPSTAGICLYLHTTHNSIALYPRISDDTWHILWAHLFEARSPAPAQQQLPISGQIEFDIDLMKARWYDSWIASPRREFADVPHSVAHSRRQSMTHWRGDSRTTFLDDQADEQLDNISIVQQSRGVPNAPRLGPKKLSLLDRFDASSAISGMKPPRHLSPHSPTDEAHMRMLSPIAQAEEPKTAKKDIDSFVTSWRASATLAASPLAATGQTSLDPANMPNTIADFMTANTPDDHSELNLDDYAWSVSSMGPPDYDLDDDAESFAWRLPSPDLARRTMSDVPPTPSTATSWGAPLSYPPSPVDNHSMYAPSIDIAGRTMYSRPVTPATATSWGPGSYPASPAFYQPELRVPSPDLGARGMLSVPPTPATATSWGAPSYPASPAQSDFRAPSPDLGARGMLSVPPTPATATSWGAPSYPVSPAYSEFRVSSPDLGARMLSAPVSPLPFRRRERAVEVEGEESPNTPSRMVFPYYHAPAPAWQHVWPYESAHEDQPSHEPSFHNARPSQGNPSQGRPARLAFPYYTPSAQVWLHVWPYTREVSKPAASSAPRSPTWEHVWPYTKAETSSKVNTSYASSGYPYIVLYPAVYPNFDIYPLTVRMDGRSREVSVRLTAVYPALQMYPAVYPNFDIYPAIAGAIEHRTSVQKESREMQALAPPRLAQYPEFNLYPPVYPWNLVEIYPARRMAGSLSTVQAIDVRLPVRYPTFDLYPAVYPHSVQRIYPTVRPGPRAEHVLIPSPSAIVVALPVSYPRFDIYPAVYPHNLTIYPSATEDRQSQVIVTKLPVHYPSFEIYRPVYPHSLSYIYPSKTLQEKSPLPTSSVATAGIVSSAFSRTYPDLVLYPSVYPWNVYEIYPSRETASRSTPRRAVGSVPIILEARYPEFNIYPAVYPFNLDRIYPTIGTPSEQSMSNTLRALYPHLEIYAPVYPHNLAHIYPPIRIASPIPARVPSTSQRKGIWVSLVSSYPYICLYPPVYPSMVIYPEVASAEPSQRSREPKIVVNYPAFDIYPAVYPFIRVYPTVWRFNEATKPSPRMIAKTPLSAPRRKPKFTHMDLHEQVFGTAPVEDKPVTVQPSTSPLQRVQQESSTSAHLRSRSRSGTVSMRPSPPPKPADISSSKIAGPSSPAPNPATSVTPRLPITHAGRRPVSTIGLPSHPAANRRMSVLAAKPRSTTPTTLPTVVEPQESAEPSRQRQVPSSYSTTGAANLRSIPRIDVDGPPQDASTGQSVSATLPSKLMSTNTGAELNRAKTLPGRRASAVMQRARAFNQPNSASTDDPPARITMSTLSQFPTPPRPPVPPVPSGRPVSKLDRSKYPFS</sequence>
<feature type="compositionally biased region" description="Polar residues" evidence="1">
    <location>
        <begin position="1363"/>
        <end position="1383"/>
    </location>
</feature>
<evidence type="ECO:0000313" key="2">
    <source>
        <dbReference type="EMBL" id="OSX60227.1"/>
    </source>
</evidence>
<organism evidence="2 3">
    <name type="scientific">Postia placenta MAD-698-R-SB12</name>
    <dbReference type="NCBI Taxonomy" id="670580"/>
    <lineage>
        <taxon>Eukaryota</taxon>
        <taxon>Fungi</taxon>
        <taxon>Dikarya</taxon>
        <taxon>Basidiomycota</taxon>
        <taxon>Agaricomycotina</taxon>
        <taxon>Agaricomycetes</taxon>
        <taxon>Polyporales</taxon>
        <taxon>Adustoporiaceae</taxon>
        <taxon>Rhodonia</taxon>
    </lineage>
</organism>
<name>A0A1X6MV25_9APHY</name>
<evidence type="ECO:0000313" key="3">
    <source>
        <dbReference type="Proteomes" id="UP000194127"/>
    </source>
</evidence>
<accession>A0A1X6MV25</accession>
<feature type="compositionally biased region" description="Basic and acidic residues" evidence="1">
    <location>
        <begin position="1449"/>
        <end position="1459"/>
    </location>
</feature>
<feature type="compositionally biased region" description="Basic and acidic residues" evidence="1">
    <location>
        <begin position="633"/>
        <end position="644"/>
    </location>
</feature>
<dbReference type="RefSeq" id="XP_024337021.1">
    <property type="nucleotide sequence ID" value="XM_024482769.1"/>
</dbReference>
<feature type="region of interest" description="Disordered" evidence="1">
    <location>
        <begin position="1203"/>
        <end position="1383"/>
    </location>
</feature>
<feature type="region of interest" description="Disordered" evidence="1">
    <location>
        <begin position="1406"/>
        <end position="1459"/>
    </location>
</feature>
<dbReference type="Proteomes" id="UP000194127">
    <property type="component" value="Unassembled WGS sequence"/>
</dbReference>
<dbReference type="GeneID" id="36327718"/>
<feature type="compositionally biased region" description="Pro residues" evidence="1">
    <location>
        <begin position="1432"/>
        <end position="1444"/>
    </location>
</feature>
<dbReference type="STRING" id="670580.A0A1X6MV25"/>
<dbReference type="OrthoDB" id="3269353at2759"/>